<dbReference type="InterPro" id="IPR011050">
    <property type="entry name" value="Pectin_lyase_fold/virulence"/>
</dbReference>
<dbReference type="Gene3D" id="2.160.20.10">
    <property type="entry name" value="Single-stranded right-handed beta-helix, Pectin lyase-like"/>
    <property type="match status" value="1"/>
</dbReference>
<keyword evidence="4" id="KW-1185">Reference proteome</keyword>
<evidence type="ECO:0000256" key="1">
    <source>
        <dbReference type="SAM" id="MobiDB-lite"/>
    </source>
</evidence>
<sequence>MLPVALLAVTIAQNAQVQPVDAIAVQPESIRSSSAQPVLSNGAQPDVLLAQSITPADGSTIVTSTGSQIDVTGGQFSEDGTNLFHSFQQFGLGDQQTANFVANPQVQNVLGRVLGGDASYIDGVLQVSNSNANLYLINPAGILFGQNAQLNLTGSFTAATADRVGFEDGWLDIFNANDYSQLVGDPTQFSFSAPQPGSVVNLGNLAVDEHQNLTLLGGNVVYGGSASAPGGRVTLGAVKGQQIVTLGSANGLLTMELALLPTDRELSIASLPELLTGGDSLSQGSQLVVAPDGTVSLQGVTIPDHTGTTAVAGNLSVTGQVGGELNLLGDRVALLGADLAASGTTGGGTVRIGGGYQGNDNILNADLTYISPDSTIDVSGGDTGDGGLAIAWADGLTQFYGSIDASGGSQSGQGGFVEISGKNQLVFRGHVDTNAVAGQMGTLLLDPINIVIAAGTGDGDGDSSNTTFQGDVNGVLGQILESDFPGGTVTLFESELEGLSGDTNIILQATNNITLNNLSDNELTFLPGSSTIEFDAGNNFIMDGSDAIATNGRGLIISGNTLTLGSLLTEGGDIDLTGNILLPANATFSTGAGQPGDISIGGSSSNIDRAAGLASLELISGDGNIDLNSMVGQTAALSTFTIQGATVDFFQAISTTNGITITAQDLPSFGNLFGSLDSGGTISISSQGDISSRQDNITAGGNISITTPGDLTIESGNLSATGDISLISGSTAFVSDLPDRALTINAGNQLTLQGTDRLRVQASNNPVSELWTTTGDLILSSNGAIAADASFNAGNNFLTLDLAGNPGDISGTSTDTLISSAGNVSFGDYTGLALKVEAQGSISGGDITIIGPNPALAGGDSDITILNSSPALILRAGGVLQNAPNLPANTVGGTVGGTEFSSTTATTPGNIDVGDIDTTVTFGDGGPVILSATGSVTAGNIDTSTTVFGDPLFPPYFRGGSLDINAGEEVTTQAVTTDGGEITISGTQIKTGSLTAFNEDTNLSNIDPEGRISLTATAGDIEVDNISAGAGGLTIDATERFRAVGETIDFNTGIVSGAEGVVETVVTIKDSPEIIDYLVSEGFDRGDLEGSEATVSIFNNLTVPASVIAYSSNSTTSNISIIHGGVDLPDSATVQIDGGSETYEFAIGPNAGPGLSGDLTGFNPLDPSATVTLFRTGDYTVYDAIPETISGTVGAIIVGNDQNNGQVYSAFLNRPLPPEIDPPTVASSTVVVDPEVDNPVTEDPTSGEETLVAADDPDIENDGNDSLCQPDEVASDLIASRSGEERSGDDFSESCGVPAADTILQIEEDINVAPEAP</sequence>
<feature type="region of interest" description="Disordered" evidence="1">
    <location>
        <begin position="1255"/>
        <end position="1299"/>
    </location>
</feature>
<comment type="caution">
    <text evidence="3">The sequence shown here is derived from an EMBL/GenBank/DDBJ whole genome shotgun (WGS) entry which is preliminary data.</text>
</comment>
<dbReference type="RefSeq" id="WP_215609658.1">
    <property type="nucleotide sequence ID" value="NZ_JADOES010000029.1"/>
</dbReference>
<dbReference type="Pfam" id="PF05860">
    <property type="entry name" value="TPS"/>
    <property type="match status" value="1"/>
</dbReference>
<gene>
    <name evidence="3" type="ORF">IXB50_14265</name>
</gene>
<name>A0A947DGT4_9CYAN</name>
<dbReference type="EMBL" id="JADOES010000029">
    <property type="protein sequence ID" value="MBT9316591.1"/>
    <property type="molecule type" value="Genomic_DNA"/>
</dbReference>
<dbReference type="SUPFAM" id="SSF51126">
    <property type="entry name" value="Pectin lyase-like"/>
    <property type="match status" value="1"/>
</dbReference>
<protein>
    <submittedName>
        <fullName evidence="3">Filamentous hemagglutinin N-terminal domain-containing protein</fullName>
    </submittedName>
</protein>
<dbReference type="InterPro" id="IPR012334">
    <property type="entry name" value="Pectin_lyas_fold"/>
</dbReference>
<dbReference type="Proteomes" id="UP000717364">
    <property type="component" value="Unassembled WGS sequence"/>
</dbReference>
<feature type="domain" description="Filamentous haemagglutinin FhaB/tRNA nuclease CdiA-like TPS" evidence="2">
    <location>
        <begin position="55"/>
        <end position="167"/>
    </location>
</feature>
<proteinExistence type="predicted"/>
<evidence type="ECO:0000313" key="3">
    <source>
        <dbReference type="EMBL" id="MBT9316591.1"/>
    </source>
</evidence>
<dbReference type="InterPro" id="IPR008638">
    <property type="entry name" value="FhaB/CdiA-like_TPS"/>
</dbReference>
<accession>A0A947DGT4</accession>
<evidence type="ECO:0000313" key="4">
    <source>
        <dbReference type="Proteomes" id="UP000717364"/>
    </source>
</evidence>
<dbReference type="NCBIfam" id="TIGR01901">
    <property type="entry name" value="adhes_NPXG"/>
    <property type="match status" value="1"/>
</dbReference>
<organism evidence="3 4">
    <name type="scientific">Leptothoe spongobia TAU-MAC 1115</name>
    <dbReference type="NCBI Taxonomy" id="1967444"/>
    <lineage>
        <taxon>Bacteria</taxon>
        <taxon>Bacillati</taxon>
        <taxon>Cyanobacteriota</taxon>
        <taxon>Cyanophyceae</taxon>
        <taxon>Nodosilineales</taxon>
        <taxon>Cymatolegaceae</taxon>
        <taxon>Leptothoe</taxon>
        <taxon>Leptothoe spongobia</taxon>
    </lineage>
</organism>
<evidence type="ECO:0000259" key="2">
    <source>
        <dbReference type="SMART" id="SM00912"/>
    </source>
</evidence>
<reference evidence="3" key="1">
    <citation type="submission" date="2020-11" db="EMBL/GenBank/DDBJ databases">
        <authorList>
            <person name="Konstantinou D."/>
            <person name="Gkelis S."/>
            <person name="Popin R."/>
            <person name="Fewer D."/>
            <person name="Sivonen K."/>
        </authorList>
    </citation>
    <scope>NUCLEOTIDE SEQUENCE</scope>
    <source>
        <strain evidence="3">TAU-MAC 1115</strain>
    </source>
</reference>
<dbReference type="SMART" id="SM00912">
    <property type="entry name" value="Haemagg_act"/>
    <property type="match status" value="1"/>
</dbReference>
<reference evidence="3" key="2">
    <citation type="journal article" date="2021" name="Mar. Drugs">
        <title>Genome Reduction and Secondary Metabolism of the Marine Sponge-Associated Cyanobacterium Leptothoe.</title>
        <authorList>
            <person name="Konstantinou D."/>
            <person name="Popin R.V."/>
            <person name="Fewer D.P."/>
            <person name="Sivonen K."/>
            <person name="Gkelis S."/>
        </authorList>
    </citation>
    <scope>NUCLEOTIDE SEQUENCE</scope>
    <source>
        <strain evidence="3">TAU-MAC 1115</strain>
    </source>
</reference>